<evidence type="ECO:0000313" key="2">
    <source>
        <dbReference type="Proteomes" id="UP001153332"/>
    </source>
</evidence>
<reference evidence="1" key="1">
    <citation type="submission" date="2022-12" db="EMBL/GenBank/DDBJ databases">
        <title>Genome Sequence of Lasiodiplodia mahajangana.</title>
        <authorList>
            <person name="Buettner E."/>
        </authorList>
    </citation>
    <scope>NUCLEOTIDE SEQUENCE</scope>
    <source>
        <strain evidence="1">VT137</strain>
    </source>
</reference>
<name>A0ACC2JXH9_9PEZI</name>
<comment type="caution">
    <text evidence="1">The sequence shown here is derived from an EMBL/GenBank/DDBJ whole genome shotgun (WGS) entry which is preliminary data.</text>
</comment>
<protein>
    <submittedName>
        <fullName evidence="1">Uncharacterized protein</fullName>
    </submittedName>
</protein>
<organism evidence="1 2">
    <name type="scientific">Lasiodiplodia mahajangana</name>
    <dbReference type="NCBI Taxonomy" id="1108764"/>
    <lineage>
        <taxon>Eukaryota</taxon>
        <taxon>Fungi</taxon>
        <taxon>Dikarya</taxon>
        <taxon>Ascomycota</taxon>
        <taxon>Pezizomycotina</taxon>
        <taxon>Dothideomycetes</taxon>
        <taxon>Dothideomycetes incertae sedis</taxon>
        <taxon>Botryosphaeriales</taxon>
        <taxon>Botryosphaeriaceae</taxon>
        <taxon>Lasiodiplodia</taxon>
    </lineage>
</organism>
<gene>
    <name evidence="1" type="ORF">O1611_g1463</name>
</gene>
<dbReference type="EMBL" id="JAPUUL010000171">
    <property type="protein sequence ID" value="KAJ8132161.1"/>
    <property type="molecule type" value="Genomic_DNA"/>
</dbReference>
<keyword evidence="2" id="KW-1185">Reference proteome</keyword>
<accession>A0ACC2JXH9</accession>
<evidence type="ECO:0000313" key="1">
    <source>
        <dbReference type="EMBL" id="KAJ8132161.1"/>
    </source>
</evidence>
<dbReference type="Proteomes" id="UP001153332">
    <property type="component" value="Unassembled WGS sequence"/>
</dbReference>
<sequence>MGSHRQKARQKFERFLNRWDWTREQADEAAATEPSHNTSQTSDRADSPGFGRATEIGRKSLWDQAYDALREEKPETLKAYEELMFKTLPRLAKASSTTELENSLSKARLGPTRPTTTTETSRRKMMEEIIELGQKHMDENGISFDIGQQRFVLRHQMQYVVAGVQAGKDWVNEAVKASPLASAAWAGVCLFLPLLTNPSEVQAANEEGLAYVAQKIQYYTAMESYFLCRRDDEAFPSGLKRQYEDRLVNLYSAIIDFQAQSVLRFFRGRFKNLVRDTVKWDSWEDMLKRVKELGDNLEKESLQTNTALMREALGRIASWAQESDEDRCLQSFIQGDYAWYKDRVEDRVPDTCLWFLTHDSYQSWLKTSSGPLLVSADPGCGKSVLAKYLIGSSFGFKAPKDAAICYFFFKEGDQNTISLAFGALIHQLLCLRPQLMHHALLRYKQFGANLSSNVSALWDIIQGAVADPGAGAIIIVLDALDECLQDERNMVTLSRYIRELCAQGPKNLKILMTSRPYQSTVRNIQELEESFPNIRIKGEDESETIREEINSVIEYRVSRMKKFNGDLKAHLKQRLLGITHRTYLWLYLVFAYLENPTIKNTTQGLDRAIQDLPITVSDAYEKILNRSPQLEETRKAIFILLAAYRPLTLGEMQVALDITTDTTSLGNLDLEPDERFKIRLRELCGLFVTVHDKKVYFLHQTAREFLLPLSASPPSLTTSTAWGHQFSIRRAHTVLAESCTVYMDLVNSLTNVDMKADFLYYSAQTWADHFREASISDDAAIVLSALRISDPTSKSYSVWSKVHKRCRDTLLEGGHTSLAIAAALGHESVVKQLLNKSQINVNLADKNGRTPLHLAVFHGNEGVVKLLLRDSQINVNLADNEGQMPIHSALLYSDEAMVKLLLKDSQIDVNLANGKSQTPINLAVLHGDEDMVKLLLGANQINVNLADEYGQTPLYLAALKGHEAIVKLLLNASQINVNLADNHSQTPLYVATLNRHPAVVKLLLNTSQINVHLGDELGRTPLHLAASRGHDAVVRLLLDASQIDVNLEDYMGRTPLYLADMCGHKSIVQLLSWV</sequence>
<proteinExistence type="predicted"/>